<reference evidence="1 2" key="1">
    <citation type="submission" date="2019-02" db="EMBL/GenBank/DDBJ databases">
        <title>Deep-cultivation of Planctomycetes and their phenomic and genomic characterization uncovers novel biology.</title>
        <authorList>
            <person name="Wiegand S."/>
            <person name="Jogler M."/>
            <person name="Boedeker C."/>
            <person name="Pinto D."/>
            <person name="Vollmers J."/>
            <person name="Rivas-Marin E."/>
            <person name="Kohn T."/>
            <person name="Peeters S.H."/>
            <person name="Heuer A."/>
            <person name="Rast P."/>
            <person name="Oberbeckmann S."/>
            <person name="Bunk B."/>
            <person name="Jeske O."/>
            <person name="Meyerdierks A."/>
            <person name="Storesund J.E."/>
            <person name="Kallscheuer N."/>
            <person name="Luecker S."/>
            <person name="Lage O.M."/>
            <person name="Pohl T."/>
            <person name="Merkel B.J."/>
            <person name="Hornburger P."/>
            <person name="Mueller R.-W."/>
            <person name="Bruemmer F."/>
            <person name="Labrenz M."/>
            <person name="Spormann A.M."/>
            <person name="Op Den Camp H."/>
            <person name="Overmann J."/>
            <person name="Amann R."/>
            <person name="Jetten M.S.M."/>
            <person name="Mascher T."/>
            <person name="Medema M.H."/>
            <person name="Devos D.P."/>
            <person name="Kaster A.-K."/>
            <person name="Ovreas L."/>
            <person name="Rohde M."/>
            <person name="Galperin M.Y."/>
            <person name="Jogler C."/>
        </authorList>
    </citation>
    <scope>NUCLEOTIDE SEQUENCE [LARGE SCALE GENOMIC DNA]</scope>
    <source>
        <strain evidence="1 2">CA13</strain>
    </source>
</reference>
<dbReference type="EMBL" id="SJPJ01000001">
    <property type="protein sequence ID" value="TWT80588.1"/>
    <property type="molecule type" value="Genomic_DNA"/>
</dbReference>
<dbReference type="AlphaFoldDB" id="A0A5C5YZP7"/>
<comment type="caution">
    <text evidence="1">The sequence shown here is derived from an EMBL/GenBank/DDBJ whole genome shotgun (WGS) entry which is preliminary data.</text>
</comment>
<evidence type="ECO:0000313" key="2">
    <source>
        <dbReference type="Proteomes" id="UP000315010"/>
    </source>
</evidence>
<proteinExistence type="predicted"/>
<keyword evidence="2" id="KW-1185">Reference proteome</keyword>
<sequence>MRSDGREILFGQSKLTVPNKAAVPVALTRERIGREYLRVAGETAHVADPRIPVRCRVEGGVGFDVAADGRRVASWSELAAPIVLEDSWEDGKIRIEAIV</sequence>
<accession>A0A5C5YZP7</accession>
<name>A0A5C5YZP7_9BACT</name>
<organism evidence="1 2">
    <name type="scientific">Novipirellula herctigrandis</name>
    <dbReference type="NCBI Taxonomy" id="2527986"/>
    <lineage>
        <taxon>Bacteria</taxon>
        <taxon>Pseudomonadati</taxon>
        <taxon>Planctomycetota</taxon>
        <taxon>Planctomycetia</taxon>
        <taxon>Pirellulales</taxon>
        <taxon>Pirellulaceae</taxon>
        <taxon>Novipirellula</taxon>
    </lineage>
</organism>
<gene>
    <name evidence="1" type="ORF">CA13_20330</name>
</gene>
<protein>
    <submittedName>
        <fullName evidence="1">Uncharacterized protein</fullName>
    </submittedName>
</protein>
<evidence type="ECO:0000313" key="1">
    <source>
        <dbReference type="EMBL" id="TWT80588.1"/>
    </source>
</evidence>
<dbReference type="Proteomes" id="UP000315010">
    <property type="component" value="Unassembled WGS sequence"/>
</dbReference>